<dbReference type="RefSeq" id="XP_043160231.1">
    <property type="nucleotide sequence ID" value="XM_043304296.1"/>
</dbReference>
<keyword evidence="3" id="KW-1185">Reference proteome</keyword>
<organism evidence="2 3">
    <name type="scientific">Aspergillus pseudoviridinutans</name>
    <dbReference type="NCBI Taxonomy" id="1517512"/>
    <lineage>
        <taxon>Eukaryota</taxon>
        <taxon>Fungi</taxon>
        <taxon>Dikarya</taxon>
        <taxon>Ascomycota</taxon>
        <taxon>Pezizomycotina</taxon>
        <taxon>Eurotiomycetes</taxon>
        <taxon>Eurotiomycetidae</taxon>
        <taxon>Eurotiales</taxon>
        <taxon>Aspergillaceae</taxon>
        <taxon>Aspergillus</taxon>
        <taxon>Aspergillus subgen. Fumigati</taxon>
    </lineage>
</organism>
<dbReference type="InterPro" id="IPR036259">
    <property type="entry name" value="MFS_trans_sf"/>
</dbReference>
<keyword evidence="1" id="KW-1133">Transmembrane helix</keyword>
<dbReference type="EMBL" id="BHVY01000005">
    <property type="protein sequence ID" value="GIJ89485.1"/>
    <property type="molecule type" value="Genomic_DNA"/>
</dbReference>
<evidence type="ECO:0000313" key="2">
    <source>
        <dbReference type="EMBL" id="GIJ89485.1"/>
    </source>
</evidence>
<dbReference type="GeneID" id="67007037"/>
<feature type="transmembrane region" description="Helical" evidence="1">
    <location>
        <begin position="41"/>
        <end position="66"/>
    </location>
</feature>
<name>A0A9P3EY55_9EURO</name>
<evidence type="ECO:0000313" key="3">
    <source>
        <dbReference type="Proteomes" id="UP001043456"/>
    </source>
</evidence>
<keyword evidence="1" id="KW-0812">Transmembrane</keyword>
<sequence>MITYSVDCHPQEAASIGVFITFVRQMWGFIGPFWFSPMFKYVGVAPSAGICSALVVAVSIIPTIFLHARAKVWRRNEGEE</sequence>
<keyword evidence="1" id="KW-0472">Membrane</keyword>
<protein>
    <recommendedName>
        <fullName evidence="4">Major facilitator superfamily (MFS) profile domain-containing protein</fullName>
    </recommendedName>
</protein>
<reference evidence="2 3" key="1">
    <citation type="submission" date="2018-10" db="EMBL/GenBank/DDBJ databases">
        <title>Pan-genome distribution and transcriptional activeness of fungal secondary metabolism genes in Aspergillus section Fumigati.</title>
        <authorList>
            <person name="Takahashi H."/>
            <person name="Umemura M."/>
            <person name="Ninomiya A."/>
            <person name="Kusuya Y."/>
            <person name="Urayama S."/>
            <person name="Shimizu M."/>
            <person name="Watanabe A."/>
            <person name="Kamei K."/>
            <person name="Yaguchi T."/>
            <person name="Hagiwara D."/>
        </authorList>
    </citation>
    <scope>NUCLEOTIDE SEQUENCE [LARGE SCALE GENOMIC DNA]</scope>
    <source>
        <strain evidence="2 3">IFM 55266</strain>
    </source>
</reference>
<dbReference type="AlphaFoldDB" id="A0A9P3EY55"/>
<dbReference type="OrthoDB" id="2585655at2759"/>
<accession>A0A9P3EY55</accession>
<evidence type="ECO:0000256" key="1">
    <source>
        <dbReference type="SAM" id="Phobius"/>
    </source>
</evidence>
<feature type="transmembrane region" description="Helical" evidence="1">
    <location>
        <begin position="12"/>
        <end position="35"/>
    </location>
</feature>
<evidence type="ECO:0008006" key="4">
    <source>
        <dbReference type="Google" id="ProtNLM"/>
    </source>
</evidence>
<gene>
    <name evidence="2" type="ORF">Asppvi_008427</name>
</gene>
<dbReference type="Proteomes" id="UP001043456">
    <property type="component" value="Unassembled WGS sequence"/>
</dbReference>
<comment type="caution">
    <text evidence="2">The sequence shown here is derived from an EMBL/GenBank/DDBJ whole genome shotgun (WGS) entry which is preliminary data.</text>
</comment>
<proteinExistence type="predicted"/>
<dbReference type="SUPFAM" id="SSF103473">
    <property type="entry name" value="MFS general substrate transporter"/>
    <property type="match status" value="1"/>
</dbReference>